<feature type="domain" description="Selenoprotein F/M" evidence="8">
    <location>
        <begin position="84"/>
        <end position="143"/>
    </location>
</feature>
<organism evidence="9 10">
    <name type="scientific">Adineta ricciae</name>
    <name type="common">Rotifer</name>
    <dbReference type="NCBI Taxonomy" id="249248"/>
    <lineage>
        <taxon>Eukaryota</taxon>
        <taxon>Metazoa</taxon>
        <taxon>Spiralia</taxon>
        <taxon>Gnathifera</taxon>
        <taxon>Rotifera</taxon>
        <taxon>Eurotatoria</taxon>
        <taxon>Bdelloidea</taxon>
        <taxon>Adinetida</taxon>
        <taxon>Adinetidae</taxon>
        <taxon>Adineta</taxon>
    </lineage>
</organism>
<dbReference type="PANTHER" id="PTHR13077">
    <property type="entry name" value="SELENOPROTEIN F"/>
    <property type="match status" value="1"/>
</dbReference>
<dbReference type="Gene3D" id="3.40.30.50">
    <property type="entry name" value="Sep15/SelM thioredoxin-like domain, active-site redox motif"/>
    <property type="match status" value="1"/>
</dbReference>
<evidence type="ECO:0000313" key="9">
    <source>
        <dbReference type="EMBL" id="CAF0769234.1"/>
    </source>
</evidence>
<name>A0A813QML2_ADIRI</name>
<evidence type="ECO:0000256" key="4">
    <source>
        <dbReference type="ARBA" id="ARBA00022824"/>
    </source>
</evidence>
<dbReference type="InterPro" id="IPR039992">
    <property type="entry name" value="Sep15_SelM"/>
</dbReference>
<reference evidence="9" key="1">
    <citation type="submission" date="2021-02" db="EMBL/GenBank/DDBJ databases">
        <authorList>
            <person name="Nowell W R."/>
        </authorList>
    </citation>
    <scope>NUCLEOTIDE SEQUENCE</scope>
</reference>
<evidence type="ECO:0000256" key="6">
    <source>
        <dbReference type="ARBA" id="ARBA00040775"/>
    </source>
</evidence>
<dbReference type="EMBL" id="CAJNOR010000041">
    <property type="protein sequence ID" value="CAF0769234.1"/>
    <property type="molecule type" value="Genomic_DNA"/>
</dbReference>
<evidence type="ECO:0000256" key="7">
    <source>
        <dbReference type="SAM" id="SignalP"/>
    </source>
</evidence>
<evidence type="ECO:0000256" key="5">
    <source>
        <dbReference type="ARBA" id="ARBA00022933"/>
    </source>
</evidence>
<feature type="signal peptide" evidence="7">
    <location>
        <begin position="1"/>
        <end position="23"/>
    </location>
</feature>
<dbReference type="GO" id="GO:0005788">
    <property type="term" value="C:endoplasmic reticulum lumen"/>
    <property type="evidence" value="ECO:0007669"/>
    <property type="project" value="UniProtKB-SubCell"/>
</dbReference>
<dbReference type="PANTHER" id="PTHR13077:SF6">
    <property type="entry name" value="SELENOPROTEIN F"/>
    <property type="match status" value="1"/>
</dbReference>
<dbReference type="Pfam" id="PF08806">
    <property type="entry name" value="Sep15_SelM"/>
    <property type="match status" value="1"/>
</dbReference>
<dbReference type="AlphaFoldDB" id="A0A813QML2"/>
<keyword evidence="10" id="KW-1185">Reference proteome</keyword>
<dbReference type="InterPro" id="IPR036249">
    <property type="entry name" value="Thioredoxin-like_sf"/>
</dbReference>
<comment type="similarity">
    <text evidence="2">Belongs to the selenoprotein M/F family.</text>
</comment>
<evidence type="ECO:0000256" key="1">
    <source>
        <dbReference type="ARBA" id="ARBA00004319"/>
    </source>
</evidence>
<dbReference type="SUPFAM" id="SSF52833">
    <property type="entry name" value="Thioredoxin-like"/>
    <property type="match status" value="1"/>
</dbReference>
<comment type="subcellular location">
    <subcellularLocation>
        <location evidence="1">Endoplasmic reticulum lumen</location>
    </subcellularLocation>
</comment>
<evidence type="ECO:0000259" key="8">
    <source>
        <dbReference type="Pfam" id="PF08806"/>
    </source>
</evidence>
<evidence type="ECO:0000313" key="10">
    <source>
        <dbReference type="Proteomes" id="UP000663828"/>
    </source>
</evidence>
<evidence type="ECO:0000256" key="3">
    <source>
        <dbReference type="ARBA" id="ARBA00022729"/>
    </source>
</evidence>
<gene>
    <name evidence="9" type="ORF">XAT740_LOCUS1362</name>
</gene>
<protein>
    <recommendedName>
        <fullName evidence="6">Selenoprotein F</fullName>
    </recommendedName>
</protein>
<evidence type="ECO:0000256" key="2">
    <source>
        <dbReference type="ARBA" id="ARBA00005742"/>
    </source>
</evidence>
<sequence length="145" mass="16257">MRTADFLAAFLSQFLACIVLATAESLSEGQCSDLGFASNNLVCSSCNDLKQFKLNELEGQCRQCCTNDEDEGEGKTKYHRAVLQISAFIRSDRPARFPSFSVQYVRGADPILNLFNDRDEQIESMGIEKWDTDTLTAFLEENLAH</sequence>
<accession>A0A813QML2</accession>
<keyword evidence="3 7" id="KW-0732">Signal</keyword>
<proteinExistence type="inferred from homology"/>
<dbReference type="InterPro" id="IPR014912">
    <property type="entry name" value="Sep15_SelM_dom"/>
</dbReference>
<dbReference type="GO" id="GO:0016491">
    <property type="term" value="F:oxidoreductase activity"/>
    <property type="evidence" value="ECO:0007669"/>
    <property type="project" value="TreeGrafter"/>
</dbReference>
<dbReference type="Proteomes" id="UP000663828">
    <property type="component" value="Unassembled WGS sequence"/>
</dbReference>
<feature type="chain" id="PRO_5032564948" description="Selenoprotein F" evidence="7">
    <location>
        <begin position="24"/>
        <end position="145"/>
    </location>
</feature>
<keyword evidence="4" id="KW-0256">Endoplasmic reticulum</keyword>
<dbReference type="InterPro" id="IPR038219">
    <property type="entry name" value="Sep15/SelM_sf"/>
</dbReference>
<keyword evidence="5" id="KW-0712">Selenocysteine</keyword>
<comment type="caution">
    <text evidence="9">The sequence shown here is derived from an EMBL/GenBank/DDBJ whole genome shotgun (WGS) entry which is preliminary data.</text>
</comment>